<accession>D2J7C5</accession>
<dbReference type="EMBL" id="GQ900389">
    <property type="protein sequence ID" value="ACZ58674.1"/>
    <property type="molecule type" value="Genomic_DNA"/>
</dbReference>
<geneLocation type="plasmid" evidence="2">
    <name>pWBG745</name>
</geneLocation>
<gene>
    <name evidence="2" type="ORF">SAP028A_023</name>
</gene>
<feature type="transmembrane region" description="Helical" evidence="1">
    <location>
        <begin position="31"/>
        <end position="48"/>
    </location>
</feature>
<reference evidence="2" key="1">
    <citation type="submission" date="2009-08" db="EMBL/GenBank/DDBJ databases">
        <authorList>
            <person name="Gill J."/>
            <person name="Borman J."/>
            <person name="Shetty J."/>
            <person name="Hostetler J."/>
            <person name="Durkin S."/>
            <person name="Montgomery B."/>
        </authorList>
    </citation>
    <scope>NUCLEOTIDE SEQUENCE</scope>
    <source>
        <strain evidence="2">WB43S</strain>
        <plasmid evidence="2">pWBG745</plasmid>
    </source>
</reference>
<keyword evidence="1" id="KW-1133">Transmembrane helix</keyword>
<reference evidence="2" key="2">
    <citation type="submission" date="2009-12" db="EMBL/GenBank/DDBJ databases">
        <authorList>
            <person name="Summers A.O."/>
            <person name="Shearer J."/>
            <person name="Wireman J."/>
        </authorList>
    </citation>
    <scope>NUCLEOTIDE SEQUENCE</scope>
    <source>
        <strain evidence="2">WB43S</strain>
        <plasmid evidence="2">pWBG745</plasmid>
    </source>
</reference>
<organism evidence="2">
    <name type="scientific">Staphylococcus aureus</name>
    <dbReference type="NCBI Taxonomy" id="1280"/>
    <lineage>
        <taxon>Bacteria</taxon>
        <taxon>Bacillati</taxon>
        <taxon>Bacillota</taxon>
        <taxon>Bacilli</taxon>
        <taxon>Bacillales</taxon>
        <taxon>Staphylococcaceae</taxon>
        <taxon>Staphylococcus</taxon>
    </lineage>
</organism>
<keyword evidence="1" id="KW-0472">Membrane</keyword>
<keyword evidence="1" id="KW-0812">Transmembrane</keyword>
<proteinExistence type="predicted"/>
<evidence type="ECO:0000313" key="2">
    <source>
        <dbReference type="EMBL" id="ACZ58674.1"/>
    </source>
</evidence>
<protein>
    <submittedName>
        <fullName evidence="2">Uncharacterized protein</fullName>
    </submittedName>
</protein>
<sequence>MLLTKSRKVLLLILGIIFLIVNYLFKLNISIFPNVLIVVSVLLILKTNKKKETKKE</sequence>
<evidence type="ECO:0000256" key="1">
    <source>
        <dbReference type="SAM" id="Phobius"/>
    </source>
</evidence>
<keyword evidence="2" id="KW-0614">Plasmid</keyword>
<dbReference type="AlphaFoldDB" id="D2J7C5"/>
<name>D2J7C5_STAAU</name>